<feature type="domain" description="AB hydrolase-1" evidence="2">
    <location>
        <begin position="111"/>
        <end position="244"/>
    </location>
</feature>
<keyword evidence="1" id="KW-0472">Membrane</keyword>
<dbReference type="EMBL" id="CP047650">
    <property type="protein sequence ID" value="QHI99559.1"/>
    <property type="molecule type" value="Genomic_DNA"/>
</dbReference>
<dbReference type="Pfam" id="PF12697">
    <property type="entry name" value="Abhydrolase_6"/>
    <property type="match status" value="1"/>
</dbReference>
<dbReference type="RefSeq" id="WP_160553371.1">
    <property type="nucleotide sequence ID" value="NZ_CP047650.1"/>
</dbReference>
<feature type="transmembrane region" description="Helical" evidence="1">
    <location>
        <begin position="33"/>
        <end position="53"/>
    </location>
</feature>
<dbReference type="Gene3D" id="3.40.50.1820">
    <property type="entry name" value="alpha/beta hydrolase"/>
    <property type="match status" value="1"/>
</dbReference>
<dbReference type="InterPro" id="IPR029058">
    <property type="entry name" value="AB_hydrolase_fold"/>
</dbReference>
<protein>
    <submittedName>
        <fullName evidence="3">Alpha/beta fold hydrolase</fullName>
    </submittedName>
</protein>
<dbReference type="InterPro" id="IPR000073">
    <property type="entry name" value="AB_hydrolase_1"/>
</dbReference>
<keyword evidence="1" id="KW-0812">Transmembrane</keyword>
<dbReference type="PANTHER" id="PTHR37946:SF1">
    <property type="entry name" value="SLL1969 PROTEIN"/>
    <property type="match status" value="1"/>
</dbReference>
<organism evidence="3 4">
    <name type="scientific">Xylophilus rhododendri</name>
    <dbReference type="NCBI Taxonomy" id="2697032"/>
    <lineage>
        <taxon>Bacteria</taxon>
        <taxon>Pseudomonadati</taxon>
        <taxon>Pseudomonadota</taxon>
        <taxon>Betaproteobacteria</taxon>
        <taxon>Burkholderiales</taxon>
        <taxon>Xylophilus</taxon>
    </lineage>
</organism>
<evidence type="ECO:0000313" key="4">
    <source>
        <dbReference type="Proteomes" id="UP000464787"/>
    </source>
</evidence>
<keyword evidence="4" id="KW-1185">Reference proteome</keyword>
<keyword evidence="1" id="KW-1133">Transmembrane helix</keyword>
<accession>A0A857J929</accession>
<dbReference type="SUPFAM" id="SSF53474">
    <property type="entry name" value="alpha/beta-Hydrolases"/>
    <property type="match status" value="1"/>
</dbReference>
<evidence type="ECO:0000256" key="1">
    <source>
        <dbReference type="SAM" id="Phobius"/>
    </source>
</evidence>
<evidence type="ECO:0000313" key="3">
    <source>
        <dbReference type="EMBL" id="QHI99559.1"/>
    </source>
</evidence>
<dbReference type="Proteomes" id="UP000464787">
    <property type="component" value="Chromosome"/>
</dbReference>
<name>A0A857J929_9BURK</name>
<dbReference type="AlphaFoldDB" id="A0A857J929"/>
<dbReference type="GO" id="GO:0016787">
    <property type="term" value="F:hydrolase activity"/>
    <property type="evidence" value="ECO:0007669"/>
    <property type="project" value="UniProtKB-KW"/>
</dbReference>
<gene>
    <name evidence="3" type="ORF">GT347_17225</name>
</gene>
<reference evidence="3 4" key="1">
    <citation type="submission" date="2020-01" db="EMBL/GenBank/DDBJ databases">
        <title>Genome sequencing of strain KACC 21265.</title>
        <authorList>
            <person name="Heo J."/>
            <person name="Kim S.-J."/>
            <person name="Kim J.-S."/>
            <person name="Hong S.-B."/>
            <person name="Kwon S.-W."/>
        </authorList>
    </citation>
    <scope>NUCLEOTIDE SEQUENCE [LARGE SCALE GENOMIC DNA]</scope>
    <source>
        <strain evidence="3 4">KACC 21265</strain>
    </source>
</reference>
<dbReference type="KEGG" id="xyk:GT347_17225"/>
<proteinExistence type="predicted"/>
<keyword evidence="3" id="KW-0378">Hydrolase</keyword>
<sequence>MLARLQQRITLGLLACTAVWLIAWWRFSPPTAVAGGLLLLFGHAFFIGLEMLAMRQVNRADPAPRAGTAMLLRAWLRESLMAPRVFCWRQPFFADAVPDHLPADAAGRQGVVLIHGFVCNRGFWTPWLRLLRARGQPFVAVNLEPLVADIEAYRPIVDAAVARIAQATGRPPVLLCHSMGGLAARDWLRADGNALRAARIVTLGTPHQGTWLGRFSQSGSGLQMRRDGAWLAALAAGEPDSLRQRMQCWYSNCDNVVFPSSTASLAGADNRFVPGLAHVTLAFDPRVIEAVLADLAEDLG</sequence>
<dbReference type="PANTHER" id="PTHR37946">
    <property type="entry name" value="SLL1969 PROTEIN"/>
    <property type="match status" value="1"/>
</dbReference>
<feature type="transmembrane region" description="Helical" evidence="1">
    <location>
        <begin position="9"/>
        <end position="27"/>
    </location>
</feature>
<evidence type="ECO:0000259" key="2">
    <source>
        <dbReference type="Pfam" id="PF12697"/>
    </source>
</evidence>